<dbReference type="EMBL" id="VBQZ03000199">
    <property type="protein sequence ID" value="MXQ97671.1"/>
    <property type="molecule type" value="Genomic_DNA"/>
</dbReference>
<sequence length="175" mass="17969">MPALWRSHRGPGSPGASSRSGSGTCPAPVERYCATHAPPFKALLVLDRAPRRPGNLDDLSDDVRVEDLPTDAPALSQPATHPRLARHVQGLLSAEGLPCPAGEDQGRRAVQRGAGGAGAAAAAGGGRGQLSRHLVKARAQVDSGLWGIGDNDPQAEHSPSVCPALNDVLCAHLPA</sequence>
<gene>
    <name evidence="2" type="ORF">E5288_WYG007443</name>
</gene>
<feature type="compositionally biased region" description="Low complexity" evidence="1">
    <location>
        <begin position="10"/>
        <end position="23"/>
    </location>
</feature>
<protein>
    <submittedName>
        <fullName evidence="2">Uncharacterized protein</fullName>
    </submittedName>
</protein>
<reference evidence="2" key="1">
    <citation type="submission" date="2019-10" db="EMBL/GenBank/DDBJ databases">
        <title>The sequence and de novo assembly of the wild yak genome.</title>
        <authorList>
            <person name="Liu Y."/>
        </authorList>
    </citation>
    <scope>NUCLEOTIDE SEQUENCE [LARGE SCALE GENOMIC DNA]</scope>
    <source>
        <strain evidence="2">WY2019</strain>
    </source>
</reference>
<feature type="region of interest" description="Disordered" evidence="1">
    <location>
        <begin position="99"/>
        <end position="125"/>
    </location>
</feature>
<keyword evidence="3" id="KW-1185">Reference proteome</keyword>
<evidence type="ECO:0000313" key="3">
    <source>
        <dbReference type="Proteomes" id="UP000322234"/>
    </source>
</evidence>
<name>A0A6B0S7C7_9CETA</name>
<feature type="region of interest" description="Disordered" evidence="1">
    <location>
        <begin position="1"/>
        <end position="29"/>
    </location>
</feature>
<proteinExistence type="predicted"/>
<dbReference type="Proteomes" id="UP000322234">
    <property type="component" value="Unassembled WGS sequence"/>
</dbReference>
<evidence type="ECO:0000256" key="1">
    <source>
        <dbReference type="SAM" id="MobiDB-lite"/>
    </source>
</evidence>
<accession>A0A6B0S7C7</accession>
<feature type="compositionally biased region" description="Gly residues" evidence="1">
    <location>
        <begin position="113"/>
        <end position="125"/>
    </location>
</feature>
<comment type="caution">
    <text evidence="2">The sequence shown here is derived from an EMBL/GenBank/DDBJ whole genome shotgun (WGS) entry which is preliminary data.</text>
</comment>
<organism evidence="2 3">
    <name type="scientific">Bos mutus</name>
    <name type="common">wild yak</name>
    <dbReference type="NCBI Taxonomy" id="72004"/>
    <lineage>
        <taxon>Eukaryota</taxon>
        <taxon>Metazoa</taxon>
        <taxon>Chordata</taxon>
        <taxon>Craniata</taxon>
        <taxon>Vertebrata</taxon>
        <taxon>Euteleostomi</taxon>
        <taxon>Mammalia</taxon>
        <taxon>Eutheria</taxon>
        <taxon>Laurasiatheria</taxon>
        <taxon>Artiodactyla</taxon>
        <taxon>Ruminantia</taxon>
        <taxon>Pecora</taxon>
        <taxon>Bovidae</taxon>
        <taxon>Bovinae</taxon>
        <taxon>Bos</taxon>
    </lineage>
</organism>
<dbReference type="AlphaFoldDB" id="A0A6B0S7C7"/>
<evidence type="ECO:0000313" key="2">
    <source>
        <dbReference type="EMBL" id="MXQ97671.1"/>
    </source>
</evidence>